<evidence type="ECO:0000256" key="1">
    <source>
        <dbReference type="ARBA" id="ARBA00004365"/>
    </source>
</evidence>
<accession>A0ABS1TF63</accession>
<reference evidence="10 11" key="1">
    <citation type="submission" date="2021-01" db="EMBL/GenBank/DDBJ databases">
        <title>Genome public.</title>
        <authorList>
            <person name="Liu C."/>
            <person name="Sun Q."/>
        </authorList>
    </citation>
    <scope>NUCLEOTIDE SEQUENCE [LARGE SCALE GENOMIC DNA]</scope>
    <source>
        <strain evidence="10 11">YIM B02515</strain>
    </source>
</reference>
<comment type="caution">
    <text evidence="10">The sequence shown here is derived from an EMBL/GenBank/DDBJ whole genome shotgun (WGS) entry which is preliminary data.</text>
</comment>
<dbReference type="InterPro" id="IPR010930">
    <property type="entry name" value="Flg_bb/hook_C_dom"/>
</dbReference>
<comment type="similarity">
    <text evidence="3">Belongs to the flagella basal body rod proteins family.</text>
</comment>
<evidence type="ECO:0000256" key="4">
    <source>
        <dbReference type="ARBA" id="ARBA00016244"/>
    </source>
</evidence>
<dbReference type="Pfam" id="PF06429">
    <property type="entry name" value="Flg_bbr_C"/>
    <property type="match status" value="1"/>
</dbReference>
<evidence type="ECO:0000259" key="9">
    <source>
        <dbReference type="Pfam" id="PF22638"/>
    </source>
</evidence>
<feature type="domain" description="Flagellar basal body rod protein N-terminal" evidence="7">
    <location>
        <begin position="8"/>
        <end position="37"/>
    </location>
</feature>
<dbReference type="EMBL" id="JAESWC010000018">
    <property type="protein sequence ID" value="MBL4938012.1"/>
    <property type="molecule type" value="Genomic_DNA"/>
</dbReference>
<keyword evidence="5" id="KW-0964">Secreted</keyword>
<feature type="domain" description="Flagellar hook-associated protein FlgK helical" evidence="9">
    <location>
        <begin position="102"/>
        <end position="266"/>
    </location>
</feature>
<evidence type="ECO:0000256" key="5">
    <source>
        <dbReference type="ARBA" id="ARBA00022525"/>
    </source>
</evidence>
<dbReference type="InterPro" id="IPR001444">
    <property type="entry name" value="Flag_bb_rod_N"/>
</dbReference>
<keyword evidence="10" id="KW-0966">Cell projection</keyword>
<feature type="domain" description="Flagellar basal-body/hook protein C-terminal" evidence="8">
    <location>
        <begin position="604"/>
        <end position="643"/>
    </location>
</feature>
<evidence type="ECO:0000256" key="3">
    <source>
        <dbReference type="ARBA" id="ARBA00009677"/>
    </source>
</evidence>
<evidence type="ECO:0000256" key="2">
    <source>
        <dbReference type="ARBA" id="ARBA00004613"/>
    </source>
</evidence>
<dbReference type="Pfam" id="PF22638">
    <property type="entry name" value="FlgK_D1"/>
    <property type="match status" value="1"/>
</dbReference>
<keyword evidence="11" id="KW-1185">Reference proteome</keyword>
<evidence type="ECO:0000313" key="11">
    <source>
        <dbReference type="Proteomes" id="UP000632377"/>
    </source>
</evidence>
<keyword evidence="10" id="KW-0969">Cilium</keyword>
<evidence type="ECO:0000259" key="7">
    <source>
        <dbReference type="Pfam" id="PF00460"/>
    </source>
</evidence>
<dbReference type="Pfam" id="PF00460">
    <property type="entry name" value="Flg_bb_rod"/>
    <property type="match status" value="1"/>
</dbReference>
<dbReference type="SUPFAM" id="SSF64518">
    <property type="entry name" value="Phase 1 flagellin"/>
    <property type="match status" value="1"/>
</dbReference>
<organism evidence="10 11">
    <name type="scientific">Clostridium rhizosphaerae</name>
    <dbReference type="NCBI Taxonomy" id="2803861"/>
    <lineage>
        <taxon>Bacteria</taxon>
        <taxon>Bacillati</taxon>
        <taxon>Bacillota</taxon>
        <taxon>Clostridia</taxon>
        <taxon>Eubacteriales</taxon>
        <taxon>Clostridiaceae</taxon>
        <taxon>Clostridium</taxon>
    </lineage>
</organism>
<dbReference type="NCBIfam" id="TIGR02492">
    <property type="entry name" value="flgK_ends"/>
    <property type="match status" value="1"/>
</dbReference>
<evidence type="ECO:0000259" key="8">
    <source>
        <dbReference type="Pfam" id="PF06429"/>
    </source>
</evidence>
<dbReference type="PANTHER" id="PTHR30033:SF1">
    <property type="entry name" value="FLAGELLAR HOOK-ASSOCIATED PROTEIN 1"/>
    <property type="match status" value="1"/>
</dbReference>
<name>A0ABS1TF63_9CLOT</name>
<comment type="subcellular location">
    <subcellularLocation>
        <location evidence="1">Bacterial flagellum</location>
    </subcellularLocation>
    <subcellularLocation>
        <location evidence="2">Secreted</location>
    </subcellularLocation>
</comment>
<sequence>MSGLFSILHVGTRGMAAQQSAINVTSHNISNANTEGYSRQRAKIETTRPFGMPSMNNAAEPGQIGTGSQVAAIERVRDSFLDYQVRVENSKYGQFSARDKFLSEVESIFNEPGDTGVSSLIGKFFDSWQTLSNSPQTSNTRTVVIQQAAALADALNHTAGQLQKLKENTQSVIKDTVFEANDILNQIDTLNQQIIGVKVAGEMPNDLMDRRDQLLDTLSTKFNINIDKRNFEGNDVKPVDLISSDSTQNSSLIKSENNTDVRRLSYVDSIVPQKDASGNVKKDASGNTLYDITYYKLGDKTSVSNSATISGVALTQDQFKQIDENRVIWGDNTGTAVTANGTDFSQFVLFKPSDGELKGYMSVQEDIDNYMGQLNKVAKSLALAVNSLQSGVKDISDANAAANKVKDVNGNLIDGYDYTPFFVNSDVANANYTTQGSKTVLYNYSDPTTVDKLKNVLSAEEDITAANISVNKQLIDDVMLLKTRTNDDNYALATSNTEDGNKDGSRALAIAQLRDKLMNIQNIGYDNGVDTINSRADLFNAAKGNNDITKSNGLVEFKSSSSGMKIDNYFKDVIDRLGVQEGEAKRVVKNQQTLLSSFQQTKESVSGVSVDEEMANLIQYQHAYQANAKIISTVDELLDVVINGLKR</sequence>
<dbReference type="PRINTS" id="PR01005">
    <property type="entry name" value="FLGHOOKAP1"/>
</dbReference>
<dbReference type="RefSeq" id="WP_202750751.1">
    <property type="nucleotide sequence ID" value="NZ_JAESWC010000018.1"/>
</dbReference>
<protein>
    <recommendedName>
        <fullName evidence="4">Flagellar hook-associated protein 1</fullName>
    </recommendedName>
</protein>
<gene>
    <name evidence="10" type="primary">flgK</name>
    <name evidence="10" type="ORF">JK636_20075</name>
</gene>
<keyword evidence="10" id="KW-0282">Flagellum</keyword>
<dbReference type="InterPro" id="IPR002371">
    <property type="entry name" value="FlgK"/>
</dbReference>
<keyword evidence="6" id="KW-0975">Bacterial flagellum</keyword>
<evidence type="ECO:0000256" key="6">
    <source>
        <dbReference type="ARBA" id="ARBA00023143"/>
    </source>
</evidence>
<proteinExistence type="inferred from homology"/>
<dbReference type="PANTHER" id="PTHR30033">
    <property type="entry name" value="FLAGELLAR HOOK-ASSOCIATED PROTEIN 1"/>
    <property type="match status" value="1"/>
</dbReference>
<dbReference type="InterPro" id="IPR053927">
    <property type="entry name" value="FlgK_helical"/>
</dbReference>
<evidence type="ECO:0000313" key="10">
    <source>
        <dbReference type="EMBL" id="MBL4938012.1"/>
    </source>
</evidence>
<dbReference type="Proteomes" id="UP000632377">
    <property type="component" value="Unassembled WGS sequence"/>
</dbReference>